<reference evidence="1 2" key="1">
    <citation type="submission" date="2023-09" db="EMBL/GenBank/DDBJ databases">
        <authorList>
            <person name="Rey-Velasco X."/>
        </authorList>
    </citation>
    <scope>NUCLEOTIDE SEQUENCE [LARGE SCALE GENOMIC DNA]</scope>
    <source>
        <strain evidence="1 2">F297</strain>
    </source>
</reference>
<name>A0ABU3CWS6_9FLAO</name>
<dbReference type="RefSeq" id="WP_311484981.1">
    <property type="nucleotide sequence ID" value="NZ_JAVRHP010000062.1"/>
</dbReference>
<comment type="caution">
    <text evidence="1">The sequence shown here is derived from an EMBL/GenBank/DDBJ whole genome shotgun (WGS) entry which is preliminary data.</text>
</comment>
<protein>
    <submittedName>
        <fullName evidence="1">Uncharacterized protein</fullName>
    </submittedName>
</protein>
<gene>
    <name evidence="1" type="ORF">RM529_11735</name>
</gene>
<organism evidence="1 2">
    <name type="scientific">Autumnicola edwardsiae</name>
    <dbReference type="NCBI Taxonomy" id="3075594"/>
    <lineage>
        <taxon>Bacteria</taxon>
        <taxon>Pseudomonadati</taxon>
        <taxon>Bacteroidota</taxon>
        <taxon>Flavobacteriia</taxon>
        <taxon>Flavobacteriales</taxon>
        <taxon>Flavobacteriaceae</taxon>
        <taxon>Autumnicola</taxon>
    </lineage>
</organism>
<dbReference type="EMBL" id="JAVRHP010000062">
    <property type="protein sequence ID" value="MDT0650824.1"/>
    <property type="molecule type" value="Genomic_DNA"/>
</dbReference>
<keyword evidence="2" id="KW-1185">Reference proteome</keyword>
<proteinExistence type="predicted"/>
<accession>A0ABU3CWS6</accession>
<evidence type="ECO:0000313" key="2">
    <source>
        <dbReference type="Proteomes" id="UP001248819"/>
    </source>
</evidence>
<dbReference type="Proteomes" id="UP001248819">
    <property type="component" value="Unassembled WGS sequence"/>
</dbReference>
<evidence type="ECO:0000313" key="1">
    <source>
        <dbReference type="EMBL" id="MDT0650824.1"/>
    </source>
</evidence>
<sequence>MALKNIVVPYFTFGPENILTVKMVMVKSGAPTENCSEEPEIIIMVNVATEKE</sequence>